<dbReference type="EMBL" id="JACEIK010008201">
    <property type="protein sequence ID" value="MCE3051132.1"/>
    <property type="molecule type" value="Genomic_DNA"/>
</dbReference>
<dbReference type="Proteomes" id="UP000823775">
    <property type="component" value="Unassembled WGS sequence"/>
</dbReference>
<feature type="non-terminal residue" evidence="2">
    <location>
        <position position="1"/>
    </location>
</feature>
<accession>A0ABS8WM46</accession>
<sequence>KHVFSEQQRESARTTNSDGSHANYDSEIGAALIVLIGAMITQPNQQTLHQRILL</sequence>
<keyword evidence="3" id="KW-1185">Reference proteome</keyword>
<feature type="non-terminal residue" evidence="2">
    <location>
        <position position="54"/>
    </location>
</feature>
<reference evidence="2 3" key="1">
    <citation type="journal article" date="2021" name="BMC Genomics">
        <title>Datura genome reveals duplications of psychoactive alkaloid biosynthetic genes and high mutation rate following tissue culture.</title>
        <authorList>
            <person name="Rajewski A."/>
            <person name="Carter-House D."/>
            <person name="Stajich J."/>
            <person name="Litt A."/>
        </authorList>
    </citation>
    <scope>NUCLEOTIDE SEQUENCE [LARGE SCALE GENOMIC DNA]</scope>
    <source>
        <strain evidence="2">AR-01</strain>
    </source>
</reference>
<proteinExistence type="predicted"/>
<feature type="region of interest" description="Disordered" evidence="1">
    <location>
        <begin position="1"/>
        <end position="23"/>
    </location>
</feature>
<protein>
    <submittedName>
        <fullName evidence="2">Uncharacterized protein</fullName>
    </submittedName>
</protein>
<gene>
    <name evidence="2" type="ORF">HAX54_048973</name>
</gene>
<organism evidence="2 3">
    <name type="scientific">Datura stramonium</name>
    <name type="common">Jimsonweed</name>
    <name type="synonym">Common thornapple</name>
    <dbReference type="NCBI Taxonomy" id="4076"/>
    <lineage>
        <taxon>Eukaryota</taxon>
        <taxon>Viridiplantae</taxon>
        <taxon>Streptophyta</taxon>
        <taxon>Embryophyta</taxon>
        <taxon>Tracheophyta</taxon>
        <taxon>Spermatophyta</taxon>
        <taxon>Magnoliopsida</taxon>
        <taxon>eudicotyledons</taxon>
        <taxon>Gunneridae</taxon>
        <taxon>Pentapetalae</taxon>
        <taxon>asterids</taxon>
        <taxon>lamiids</taxon>
        <taxon>Solanales</taxon>
        <taxon>Solanaceae</taxon>
        <taxon>Solanoideae</taxon>
        <taxon>Datureae</taxon>
        <taxon>Datura</taxon>
    </lineage>
</organism>
<evidence type="ECO:0000313" key="3">
    <source>
        <dbReference type="Proteomes" id="UP000823775"/>
    </source>
</evidence>
<comment type="caution">
    <text evidence="2">The sequence shown here is derived from an EMBL/GenBank/DDBJ whole genome shotgun (WGS) entry which is preliminary data.</text>
</comment>
<evidence type="ECO:0000256" key="1">
    <source>
        <dbReference type="SAM" id="MobiDB-lite"/>
    </source>
</evidence>
<name>A0ABS8WM46_DATST</name>
<evidence type="ECO:0000313" key="2">
    <source>
        <dbReference type="EMBL" id="MCE3051132.1"/>
    </source>
</evidence>